<keyword evidence="1" id="KW-0547">Nucleotide-binding</keyword>
<dbReference type="Proteomes" id="UP000310458">
    <property type="component" value="Unassembled WGS sequence"/>
</dbReference>
<keyword evidence="4" id="KW-1185">Reference proteome</keyword>
<dbReference type="InterPro" id="IPR011761">
    <property type="entry name" value="ATP-grasp"/>
</dbReference>
<keyword evidence="1" id="KW-0067">ATP-binding</keyword>
<gene>
    <name evidence="3" type="ORF">FEF26_00295</name>
</gene>
<dbReference type="GO" id="GO:0005737">
    <property type="term" value="C:cytoplasm"/>
    <property type="evidence" value="ECO:0007669"/>
    <property type="project" value="TreeGrafter"/>
</dbReference>
<evidence type="ECO:0000313" key="4">
    <source>
        <dbReference type="Proteomes" id="UP000310458"/>
    </source>
</evidence>
<sequence>MPALTTVPDADRPIGKFVVDSVLPRWDNINTFRRAFPHSRMMTAMLQRRRVHVHQFKGIVAAFLYNGEIVGGRSGRLTTLVSDQALEACNSKSLARQYFTAAGVPVPPGQVFTSDQEEVAAEFVRAPGPWVVKPDTGRRGRGVHFNVTEDTFEASWAAALSAIPRTARSPKQLLIDQFLDALCVRFFVVGSAVQAAAVRVPAFVVGDGTRTISALLEESFAAREAHPLLRKTLPEIDQSLLETTGWSLDQVPAAGDLALLGTDGDMTRGGIPVDVTDEVSSELNELAIRAVDSIPGLVAAGIDILAPDLKSAQGAVVLDADAWAKTTMHRYPALGRPRGAGVIAVAEHIKLRALHWDKPALPPEPQDPDDD</sequence>
<evidence type="ECO:0000259" key="2">
    <source>
        <dbReference type="PROSITE" id="PS50975"/>
    </source>
</evidence>
<evidence type="ECO:0000256" key="1">
    <source>
        <dbReference type="PROSITE-ProRule" id="PRU00409"/>
    </source>
</evidence>
<evidence type="ECO:0000313" key="3">
    <source>
        <dbReference type="EMBL" id="TLQ01458.1"/>
    </source>
</evidence>
<dbReference type="RefSeq" id="WP_138251537.1">
    <property type="nucleotide sequence ID" value="NZ_VAVZ01000001.1"/>
</dbReference>
<dbReference type="PANTHER" id="PTHR21621">
    <property type="entry name" value="RIBOSOMAL PROTEIN S6 MODIFICATION PROTEIN"/>
    <property type="match status" value="1"/>
</dbReference>
<reference evidence="3 4" key="1">
    <citation type="submission" date="2019-05" db="EMBL/GenBank/DDBJ databases">
        <title>Nesterenkonia sp. GY074 isolated from the Southern Atlantic Ocean.</title>
        <authorList>
            <person name="Zhang G."/>
        </authorList>
    </citation>
    <scope>NUCLEOTIDE SEQUENCE [LARGE SCALE GENOMIC DNA]</scope>
    <source>
        <strain evidence="3 4">GY074</strain>
    </source>
</reference>
<comment type="caution">
    <text evidence="3">The sequence shown here is derived from an EMBL/GenBank/DDBJ whole genome shotgun (WGS) entry which is preliminary data.</text>
</comment>
<feature type="domain" description="ATP-grasp" evidence="2">
    <location>
        <begin position="96"/>
        <end position="353"/>
    </location>
</feature>
<dbReference type="GO" id="GO:0046872">
    <property type="term" value="F:metal ion binding"/>
    <property type="evidence" value="ECO:0007669"/>
    <property type="project" value="InterPro"/>
</dbReference>
<dbReference type="AlphaFoldDB" id="A0A5R9BL58"/>
<dbReference type="GO" id="GO:0005524">
    <property type="term" value="F:ATP binding"/>
    <property type="evidence" value="ECO:0007669"/>
    <property type="project" value="UniProtKB-UniRule"/>
</dbReference>
<protein>
    <recommendedName>
        <fullName evidence="2">ATP-grasp domain-containing protein</fullName>
    </recommendedName>
</protein>
<dbReference type="Gene3D" id="3.30.470.20">
    <property type="entry name" value="ATP-grasp fold, B domain"/>
    <property type="match status" value="1"/>
</dbReference>
<dbReference type="InterPro" id="IPR005479">
    <property type="entry name" value="CPAse_ATP-bd"/>
</dbReference>
<dbReference type="Pfam" id="PF02786">
    <property type="entry name" value="CPSase_L_D2"/>
    <property type="match status" value="1"/>
</dbReference>
<dbReference type="OrthoDB" id="4960897at2"/>
<proteinExistence type="predicted"/>
<name>A0A5R9BL58_9MICC</name>
<dbReference type="EMBL" id="VAVZ01000001">
    <property type="protein sequence ID" value="TLQ01458.1"/>
    <property type="molecule type" value="Genomic_DNA"/>
</dbReference>
<organism evidence="3 4">
    <name type="scientific">Nesterenkonia salmonea</name>
    <dbReference type="NCBI Taxonomy" id="1804987"/>
    <lineage>
        <taxon>Bacteria</taxon>
        <taxon>Bacillati</taxon>
        <taxon>Actinomycetota</taxon>
        <taxon>Actinomycetes</taxon>
        <taxon>Micrococcales</taxon>
        <taxon>Micrococcaceae</taxon>
        <taxon>Nesterenkonia</taxon>
    </lineage>
</organism>
<dbReference type="PANTHER" id="PTHR21621:SF0">
    <property type="entry name" value="BETA-CITRYLGLUTAMATE SYNTHASE B-RELATED"/>
    <property type="match status" value="1"/>
</dbReference>
<dbReference type="SUPFAM" id="SSF56059">
    <property type="entry name" value="Glutathione synthetase ATP-binding domain-like"/>
    <property type="match status" value="1"/>
</dbReference>
<accession>A0A5R9BL58</accession>
<dbReference type="PROSITE" id="PS50975">
    <property type="entry name" value="ATP_GRASP"/>
    <property type="match status" value="1"/>
</dbReference>
<dbReference type="GO" id="GO:0016879">
    <property type="term" value="F:ligase activity, forming carbon-nitrogen bonds"/>
    <property type="evidence" value="ECO:0007669"/>
    <property type="project" value="TreeGrafter"/>
</dbReference>